<dbReference type="CDD" id="cd14265">
    <property type="entry name" value="UDPK_IM_like"/>
    <property type="match status" value="1"/>
</dbReference>
<accession>A0ABU1IJV8</accession>
<evidence type="ECO:0000256" key="3">
    <source>
        <dbReference type="ARBA" id="ARBA00022475"/>
    </source>
</evidence>
<evidence type="ECO:0000256" key="1">
    <source>
        <dbReference type="ARBA" id="ARBA00004651"/>
    </source>
</evidence>
<keyword evidence="3" id="KW-1003">Cell membrane</keyword>
<organism evidence="16 17">
    <name type="scientific">Desmospora profundinema</name>
    <dbReference type="NCBI Taxonomy" id="1571184"/>
    <lineage>
        <taxon>Bacteria</taxon>
        <taxon>Bacillati</taxon>
        <taxon>Bacillota</taxon>
        <taxon>Bacilli</taxon>
        <taxon>Bacillales</taxon>
        <taxon>Thermoactinomycetaceae</taxon>
        <taxon>Desmospora</taxon>
    </lineage>
</organism>
<proteinExistence type="inferred from homology"/>
<protein>
    <submittedName>
        <fullName evidence="16">Diacylglycerol kinase</fullName>
    </submittedName>
</protein>
<dbReference type="Pfam" id="PF01219">
    <property type="entry name" value="DAGK_prokar"/>
    <property type="match status" value="1"/>
</dbReference>
<dbReference type="Gene3D" id="1.10.287.3610">
    <property type="match status" value="1"/>
</dbReference>
<keyword evidence="7" id="KW-0547">Nucleotide-binding</keyword>
<evidence type="ECO:0000256" key="5">
    <source>
        <dbReference type="ARBA" id="ARBA00022679"/>
    </source>
</evidence>
<reference evidence="16 17" key="1">
    <citation type="submission" date="2023-07" db="EMBL/GenBank/DDBJ databases">
        <title>Genomic Encyclopedia of Type Strains, Phase IV (KMG-IV): sequencing the most valuable type-strain genomes for metagenomic binning, comparative biology and taxonomic classification.</title>
        <authorList>
            <person name="Goeker M."/>
        </authorList>
    </citation>
    <scope>NUCLEOTIDE SEQUENCE [LARGE SCALE GENOMIC DNA]</scope>
    <source>
        <strain evidence="16 17">DSM 45903</strain>
    </source>
</reference>
<feature type="transmembrane region" description="Helical" evidence="15">
    <location>
        <begin position="133"/>
        <end position="153"/>
    </location>
</feature>
<keyword evidence="13" id="KW-0594">Phospholipid biosynthesis</keyword>
<dbReference type="InterPro" id="IPR036945">
    <property type="entry name" value="DAGK_sf"/>
</dbReference>
<feature type="transmembrane region" description="Helical" evidence="15">
    <location>
        <begin position="95"/>
        <end position="121"/>
    </location>
</feature>
<keyword evidence="5" id="KW-0808">Transferase</keyword>
<evidence type="ECO:0000256" key="15">
    <source>
        <dbReference type="SAM" id="Phobius"/>
    </source>
</evidence>
<keyword evidence="11" id="KW-0443">Lipid metabolism</keyword>
<keyword evidence="8 16" id="KW-0418">Kinase</keyword>
<keyword evidence="4" id="KW-0444">Lipid biosynthesis</keyword>
<evidence type="ECO:0000256" key="4">
    <source>
        <dbReference type="ARBA" id="ARBA00022516"/>
    </source>
</evidence>
<keyword evidence="12 15" id="KW-0472">Membrane</keyword>
<evidence type="ECO:0000256" key="9">
    <source>
        <dbReference type="ARBA" id="ARBA00022840"/>
    </source>
</evidence>
<keyword evidence="10 15" id="KW-1133">Transmembrane helix</keyword>
<dbReference type="PANTHER" id="PTHR34299:SF1">
    <property type="entry name" value="DIACYLGLYCEROL KINASE"/>
    <property type="match status" value="1"/>
</dbReference>
<name>A0ABU1IJV8_9BACL</name>
<dbReference type="GO" id="GO:0016301">
    <property type="term" value="F:kinase activity"/>
    <property type="evidence" value="ECO:0007669"/>
    <property type="project" value="UniProtKB-KW"/>
</dbReference>
<evidence type="ECO:0000256" key="6">
    <source>
        <dbReference type="ARBA" id="ARBA00022692"/>
    </source>
</evidence>
<dbReference type="Proteomes" id="UP001185012">
    <property type="component" value="Unassembled WGS sequence"/>
</dbReference>
<evidence type="ECO:0000256" key="14">
    <source>
        <dbReference type="ARBA" id="ARBA00023264"/>
    </source>
</evidence>
<dbReference type="EMBL" id="JAVDQG010000002">
    <property type="protein sequence ID" value="MDR6225043.1"/>
    <property type="molecule type" value="Genomic_DNA"/>
</dbReference>
<dbReference type="InterPro" id="IPR000829">
    <property type="entry name" value="DAGK"/>
</dbReference>
<feature type="transmembrane region" description="Helical" evidence="15">
    <location>
        <begin position="173"/>
        <end position="199"/>
    </location>
</feature>
<dbReference type="RefSeq" id="WP_309863181.1">
    <property type="nucleotide sequence ID" value="NZ_JAVDQG010000002.1"/>
</dbReference>
<evidence type="ECO:0000256" key="13">
    <source>
        <dbReference type="ARBA" id="ARBA00023209"/>
    </source>
</evidence>
<sequence>MWWSKVLHSFRFALEGLKYTLVSQRNMRVHFTAALAVLLLALYLPLSKVEVLLLFICILLVLVAELFNTAVEAVVDMVSPEFHPLAKVAKDVAAGAVLLCAGLAVVVGISIFYPYLAFFTFHTFEQAPYPPNIGLAALITFDFFLTLILKSAMHRLERPDLEPSMTTSLASCIATSLVLMTAHLLITLLVLFLTALLVGTRLRIKTRKKPVLLGMMLGIVVACIGFQLMM</sequence>
<dbReference type="PANTHER" id="PTHR34299">
    <property type="entry name" value="DIACYLGLYCEROL KINASE"/>
    <property type="match status" value="1"/>
</dbReference>
<evidence type="ECO:0000256" key="2">
    <source>
        <dbReference type="ARBA" id="ARBA00005967"/>
    </source>
</evidence>
<comment type="similarity">
    <text evidence="2">Belongs to the bacterial diacylglycerol kinase family.</text>
</comment>
<feature type="transmembrane region" description="Helical" evidence="15">
    <location>
        <begin position="51"/>
        <end position="75"/>
    </location>
</feature>
<comment type="subcellular location">
    <subcellularLocation>
        <location evidence="1">Cell membrane</location>
        <topology evidence="1">Multi-pass membrane protein</topology>
    </subcellularLocation>
</comment>
<keyword evidence="14" id="KW-1208">Phospholipid metabolism</keyword>
<feature type="transmembrane region" description="Helical" evidence="15">
    <location>
        <begin position="211"/>
        <end position="229"/>
    </location>
</feature>
<comment type="caution">
    <text evidence="16">The sequence shown here is derived from an EMBL/GenBank/DDBJ whole genome shotgun (WGS) entry which is preliminary data.</text>
</comment>
<keyword evidence="6 15" id="KW-0812">Transmembrane</keyword>
<evidence type="ECO:0000313" key="17">
    <source>
        <dbReference type="Proteomes" id="UP001185012"/>
    </source>
</evidence>
<evidence type="ECO:0000256" key="8">
    <source>
        <dbReference type="ARBA" id="ARBA00022777"/>
    </source>
</evidence>
<gene>
    <name evidence="16" type="ORF">JOE21_001034</name>
</gene>
<evidence type="ECO:0000256" key="12">
    <source>
        <dbReference type="ARBA" id="ARBA00023136"/>
    </source>
</evidence>
<keyword evidence="9" id="KW-0067">ATP-binding</keyword>
<dbReference type="InterPro" id="IPR033717">
    <property type="entry name" value="UDPK"/>
</dbReference>
<evidence type="ECO:0000313" key="16">
    <source>
        <dbReference type="EMBL" id="MDR6225043.1"/>
    </source>
</evidence>
<keyword evidence="17" id="KW-1185">Reference proteome</keyword>
<evidence type="ECO:0000256" key="11">
    <source>
        <dbReference type="ARBA" id="ARBA00023098"/>
    </source>
</evidence>
<evidence type="ECO:0000256" key="10">
    <source>
        <dbReference type="ARBA" id="ARBA00022989"/>
    </source>
</evidence>
<feature type="transmembrane region" description="Helical" evidence="15">
    <location>
        <begin position="27"/>
        <end position="44"/>
    </location>
</feature>
<evidence type="ECO:0000256" key="7">
    <source>
        <dbReference type="ARBA" id="ARBA00022741"/>
    </source>
</evidence>